<evidence type="ECO:0000313" key="3">
    <source>
        <dbReference type="Proteomes" id="UP000054477"/>
    </source>
</evidence>
<name>A0A0C9WM81_9AGAR</name>
<sequence length="324" mass="34816">MLSRHACASSSSRKLVTQRAVCVLAPRQPRRLVSQSSLTHDHLTSPHFNADLASRDRSDFSDLGLRSSRPPDSIPDSDPKSPSEIPDQEWELRTGRAIYVLQQTLPDFFATGLITSIDKRTGAPLPPSTTIPIASANPLDYLTFDNDDDAESIYSPFVHASYTPPVPLPAPFPKMLHVEGLQLYLACSGFVRHTMNALYSDLTVVLTKVVVNAPSPPTKSLGGSTEIGTKKKVRLGREKSLLVRQNVAGIARVSGKPGEWMVESTYTFSPSTGLIHKHVINSIYPAPHVAVYESLRASMGKLLGLGGGGAPSPNGAACRGAGKV</sequence>
<gene>
    <name evidence="2" type="ORF">K443DRAFT_686398</name>
</gene>
<reference evidence="2 3" key="1">
    <citation type="submission" date="2014-04" db="EMBL/GenBank/DDBJ databases">
        <authorList>
            <consortium name="DOE Joint Genome Institute"/>
            <person name="Kuo A."/>
            <person name="Kohler A."/>
            <person name="Nagy L.G."/>
            <person name="Floudas D."/>
            <person name="Copeland A."/>
            <person name="Barry K.W."/>
            <person name="Cichocki N."/>
            <person name="Veneault-Fourrey C."/>
            <person name="LaButti K."/>
            <person name="Lindquist E.A."/>
            <person name="Lipzen A."/>
            <person name="Lundell T."/>
            <person name="Morin E."/>
            <person name="Murat C."/>
            <person name="Sun H."/>
            <person name="Tunlid A."/>
            <person name="Henrissat B."/>
            <person name="Grigoriev I.V."/>
            <person name="Hibbett D.S."/>
            <person name="Martin F."/>
            <person name="Nordberg H.P."/>
            <person name="Cantor M.N."/>
            <person name="Hua S.X."/>
        </authorList>
    </citation>
    <scope>NUCLEOTIDE SEQUENCE [LARGE SCALE GENOMIC DNA]</scope>
    <source>
        <strain evidence="2 3">LaAM-08-1</strain>
    </source>
</reference>
<dbReference type="AlphaFoldDB" id="A0A0C9WM81"/>
<reference evidence="3" key="2">
    <citation type="submission" date="2015-01" db="EMBL/GenBank/DDBJ databases">
        <title>Evolutionary Origins and Diversification of the Mycorrhizal Mutualists.</title>
        <authorList>
            <consortium name="DOE Joint Genome Institute"/>
            <consortium name="Mycorrhizal Genomics Consortium"/>
            <person name="Kohler A."/>
            <person name="Kuo A."/>
            <person name="Nagy L.G."/>
            <person name="Floudas D."/>
            <person name="Copeland A."/>
            <person name="Barry K.W."/>
            <person name="Cichocki N."/>
            <person name="Veneault-Fourrey C."/>
            <person name="LaButti K."/>
            <person name="Lindquist E.A."/>
            <person name="Lipzen A."/>
            <person name="Lundell T."/>
            <person name="Morin E."/>
            <person name="Murat C."/>
            <person name="Riley R."/>
            <person name="Ohm R."/>
            <person name="Sun H."/>
            <person name="Tunlid A."/>
            <person name="Henrissat B."/>
            <person name="Grigoriev I.V."/>
            <person name="Hibbett D.S."/>
            <person name="Martin F."/>
        </authorList>
    </citation>
    <scope>NUCLEOTIDE SEQUENCE [LARGE SCALE GENOMIC DNA]</scope>
    <source>
        <strain evidence="3">LaAM-08-1</strain>
    </source>
</reference>
<dbReference type="EMBL" id="KN839083">
    <property type="protein sequence ID" value="KIJ90930.1"/>
    <property type="molecule type" value="Genomic_DNA"/>
</dbReference>
<accession>A0A0C9WM81</accession>
<evidence type="ECO:0000256" key="1">
    <source>
        <dbReference type="SAM" id="MobiDB-lite"/>
    </source>
</evidence>
<keyword evidence="3" id="KW-1185">Reference proteome</keyword>
<protein>
    <submittedName>
        <fullName evidence="2">Uncharacterized protein</fullName>
    </submittedName>
</protein>
<evidence type="ECO:0000313" key="2">
    <source>
        <dbReference type="EMBL" id="KIJ90930.1"/>
    </source>
</evidence>
<proteinExistence type="predicted"/>
<dbReference type="Proteomes" id="UP000054477">
    <property type="component" value="Unassembled WGS sequence"/>
</dbReference>
<dbReference type="HOGENOM" id="CLU_056758_0_0_1"/>
<feature type="compositionally biased region" description="Low complexity" evidence="1">
    <location>
        <begin position="66"/>
        <end position="85"/>
    </location>
</feature>
<feature type="region of interest" description="Disordered" evidence="1">
    <location>
        <begin position="60"/>
        <end position="87"/>
    </location>
</feature>
<organism evidence="2 3">
    <name type="scientific">Laccaria amethystina LaAM-08-1</name>
    <dbReference type="NCBI Taxonomy" id="1095629"/>
    <lineage>
        <taxon>Eukaryota</taxon>
        <taxon>Fungi</taxon>
        <taxon>Dikarya</taxon>
        <taxon>Basidiomycota</taxon>
        <taxon>Agaricomycotina</taxon>
        <taxon>Agaricomycetes</taxon>
        <taxon>Agaricomycetidae</taxon>
        <taxon>Agaricales</taxon>
        <taxon>Agaricineae</taxon>
        <taxon>Hydnangiaceae</taxon>
        <taxon>Laccaria</taxon>
    </lineage>
</organism>
<dbReference type="STRING" id="1095629.A0A0C9WM81"/>
<dbReference type="OrthoDB" id="1099063at2759"/>